<reference evidence="2" key="1">
    <citation type="journal article" date="2014" name="Front. Microbiol.">
        <title>High frequency of phylogenetically diverse reductive dehalogenase-homologous genes in deep subseafloor sedimentary metagenomes.</title>
        <authorList>
            <person name="Kawai M."/>
            <person name="Futagami T."/>
            <person name="Toyoda A."/>
            <person name="Takaki Y."/>
            <person name="Nishi S."/>
            <person name="Hori S."/>
            <person name="Arai W."/>
            <person name="Tsubouchi T."/>
            <person name="Morono Y."/>
            <person name="Uchiyama I."/>
            <person name="Ito T."/>
            <person name="Fujiyama A."/>
            <person name="Inagaki F."/>
            <person name="Takami H."/>
        </authorList>
    </citation>
    <scope>NUCLEOTIDE SEQUENCE</scope>
    <source>
        <strain evidence="2">Expedition CK06-06</strain>
    </source>
</reference>
<proteinExistence type="predicted"/>
<name>X1GGY0_9ZZZZ</name>
<dbReference type="EMBL" id="BARU01007328">
    <property type="protein sequence ID" value="GAH44060.1"/>
    <property type="molecule type" value="Genomic_DNA"/>
</dbReference>
<accession>X1GGY0</accession>
<dbReference type="Gene3D" id="3.40.50.1370">
    <property type="entry name" value="Aspartate/ornithine carbamoyltransferase"/>
    <property type="match status" value="1"/>
</dbReference>
<dbReference type="GO" id="GO:0006520">
    <property type="term" value="P:amino acid metabolic process"/>
    <property type="evidence" value="ECO:0007669"/>
    <property type="project" value="InterPro"/>
</dbReference>
<organism evidence="2">
    <name type="scientific">marine sediment metagenome</name>
    <dbReference type="NCBI Taxonomy" id="412755"/>
    <lineage>
        <taxon>unclassified sequences</taxon>
        <taxon>metagenomes</taxon>
        <taxon>ecological metagenomes</taxon>
    </lineage>
</organism>
<comment type="caution">
    <text evidence="2">The sequence shown here is derived from an EMBL/GenBank/DDBJ whole genome shotgun (WGS) entry which is preliminary data.</text>
</comment>
<dbReference type="AlphaFoldDB" id="X1GGY0"/>
<evidence type="ECO:0000313" key="2">
    <source>
        <dbReference type="EMBL" id="GAH44060.1"/>
    </source>
</evidence>
<dbReference type="InterPro" id="IPR036901">
    <property type="entry name" value="Asp/Orn_carbamoylTrfase_sf"/>
</dbReference>
<evidence type="ECO:0000256" key="1">
    <source>
        <dbReference type="ARBA" id="ARBA00022679"/>
    </source>
</evidence>
<dbReference type="GO" id="GO:0016597">
    <property type="term" value="F:amino acid binding"/>
    <property type="evidence" value="ECO:0007669"/>
    <property type="project" value="InterPro"/>
</dbReference>
<evidence type="ECO:0008006" key="3">
    <source>
        <dbReference type="Google" id="ProtNLM"/>
    </source>
</evidence>
<dbReference type="GO" id="GO:0016743">
    <property type="term" value="F:carboxyl- or carbamoyltransferase activity"/>
    <property type="evidence" value="ECO:0007669"/>
    <property type="project" value="InterPro"/>
</dbReference>
<keyword evidence="1" id="KW-0808">Transferase</keyword>
<dbReference type="SUPFAM" id="SSF53671">
    <property type="entry name" value="Aspartate/ornithine carbamoyltransferase"/>
    <property type="match status" value="1"/>
</dbReference>
<gene>
    <name evidence="2" type="ORF">S03H2_14439</name>
</gene>
<sequence>MSMANRSMVAIDDLSNVEIEGLFSLADEMSESMDKQSTVCQGRIMASLFFEP</sequence>
<feature type="non-terminal residue" evidence="2">
    <location>
        <position position="52"/>
    </location>
</feature>
<protein>
    <recommendedName>
        <fullName evidence="3">Aspartate carbamoyltransferase</fullName>
    </recommendedName>
</protein>